<keyword evidence="1" id="KW-1133">Transmembrane helix</keyword>
<dbReference type="Proteomes" id="UP000751614">
    <property type="component" value="Unassembled WGS sequence"/>
</dbReference>
<keyword evidence="1" id="KW-0812">Transmembrane</keyword>
<feature type="transmembrane region" description="Helical" evidence="1">
    <location>
        <begin position="77"/>
        <end position="99"/>
    </location>
</feature>
<organism evidence="2 3">
    <name type="scientific">Flagellimonas algicola</name>
    <dbReference type="NCBI Taxonomy" id="2583815"/>
    <lineage>
        <taxon>Bacteria</taxon>
        <taxon>Pseudomonadati</taxon>
        <taxon>Bacteroidota</taxon>
        <taxon>Flavobacteriia</taxon>
        <taxon>Flavobacteriales</taxon>
        <taxon>Flavobacteriaceae</taxon>
        <taxon>Flagellimonas</taxon>
    </lineage>
</organism>
<reference evidence="2 3" key="1">
    <citation type="submission" date="2019-05" db="EMBL/GenBank/DDBJ databases">
        <title>Flagellimonas sp. AsT0115, sp. nov., isolated from a marine red algae, Asparagopsis taxiformis.</title>
        <authorList>
            <person name="Kim J."/>
            <person name="Jeong S.E."/>
            <person name="Jeon C.O."/>
        </authorList>
    </citation>
    <scope>NUCLEOTIDE SEQUENCE [LARGE SCALE GENOMIC DNA]</scope>
    <source>
        <strain evidence="2 3">AsT0115</strain>
    </source>
</reference>
<evidence type="ECO:0000256" key="1">
    <source>
        <dbReference type="SAM" id="Phobius"/>
    </source>
</evidence>
<evidence type="ECO:0000313" key="2">
    <source>
        <dbReference type="EMBL" id="TMU56841.1"/>
    </source>
</evidence>
<keyword evidence="1" id="KW-0472">Membrane</keyword>
<sequence length="105" mass="11114">MDDSYTLFFALGSILGTLAQLAVIVGCIVLVTKQKNGGTLLMLIGSILTLVFNVLNFSGTLFAGHRGADSILSWTKVFAVIGPLPYILFGIGLLVYAIGHVRKSA</sequence>
<proteinExistence type="predicted"/>
<gene>
    <name evidence="2" type="ORF">FGG15_04660</name>
</gene>
<dbReference type="EMBL" id="VCNI01000001">
    <property type="protein sequence ID" value="TMU56841.1"/>
    <property type="molecule type" value="Genomic_DNA"/>
</dbReference>
<dbReference type="RefSeq" id="WP_138833702.1">
    <property type="nucleotide sequence ID" value="NZ_VCNI01000001.1"/>
</dbReference>
<comment type="caution">
    <text evidence="2">The sequence shown here is derived from an EMBL/GenBank/DDBJ whole genome shotgun (WGS) entry which is preliminary data.</text>
</comment>
<accession>A0ABY2WQB4</accession>
<name>A0ABY2WQB4_9FLAO</name>
<evidence type="ECO:0000313" key="3">
    <source>
        <dbReference type="Proteomes" id="UP000751614"/>
    </source>
</evidence>
<keyword evidence="3" id="KW-1185">Reference proteome</keyword>
<feature type="transmembrane region" description="Helical" evidence="1">
    <location>
        <begin position="38"/>
        <end position="57"/>
    </location>
</feature>
<feature type="transmembrane region" description="Helical" evidence="1">
    <location>
        <begin position="6"/>
        <end position="31"/>
    </location>
</feature>
<protein>
    <submittedName>
        <fullName evidence="2">Uncharacterized protein</fullName>
    </submittedName>
</protein>